<dbReference type="PANTHER" id="PTHR46375">
    <property type="entry name" value="KELCH REPEAT AND BTB DOMAIN-CONTAINING PROTEIN 13-RELATED"/>
    <property type="match status" value="1"/>
</dbReference>
<dbReference type="Pfam" id="PF24996">
    <property type="entry name" value="NANM"/>
    <property type="match status" value="1"/>
</dbReference>
<dbReference type="InterPro" id="IPR019937">
    <property type="entry name" value="Cycl-permuted_mutarotase"/>
</dbReference>
<dbReference type="EMBL" id="FODF01000025">
    <property type="protein sequence ID" value="SEN89484.1"/>
    <property type="molecule type" value="Genomic_DNA"/>
</dbReference>
<sequence length="347" mass="39016">MLNNYIEWENLGSFPAQKGYSENKGTAGHLQGILDGKLVVGGGANFPETSILEGGQKFTHRDLYLISEENGNLEFLQQIQLDYPIAYGSSTSSEDAIYYLGGSPEEEHNSSITKIYLKNGKLAYEEIAKLPMSIENAIAEYIDGQIYFGIGKLGEDNSRDFYRYDLEKGNLESLERFPGEARNQCISCCFENKIAVFGGGSNVAYTDGYLYSIEENSWEEISEVQLNGESISLLGAGVVKLNEEELLAIGGFNKDLWKEAVHKLSTLTGDEKQEYRRQYFGQEPEKCKWNKEMLVYNVNENKWRSLGKISFDAPCGNALLKSENKIYSIMGEIKPGKRTPYVHRLTL</sequence>
<dbReference type="Proteomes" id="UP000199512">
    <property type="component" value="Unassembled WGS sequence"/>
</dbReference>
<reference evidence="1 2" key="1">
    <citation type="submission" date="2016-10" db="EMBL/GenBank/DDBJ databases">
        <authorList>
            <person name="de Groot N.N."/>
        </authorList>
    </citation>
    <scope>NUCLEOTIDE SEQUENCE [LARGE SCALE GENOMIC DNA]</scope>
    <source>
        <strain evidence="1 2">Calf135</strain>
    </source>
</reference>
<dbReference type="InterPro" id="IPR056734">
    <property type="entry name" value="NANM"/>
</dbReference>
<proteinExistence type="predicted"/>
<dbReference type="InterPro" id="IPR052392">
    <property type="entry name" value="Kelch-BTB_domain-containing"/>
</dbReference>
<dbReference type="SUPFAM" id="SSF117281">
    <property type="entry name" value="Kelch motif"/>
    <property type="match status" value="1"/>
</dbReference>
<organism evidence="1 2">
    <name type="scientific">Peptostreptococcus russellii</name>
    <dbReference type="NCBI Taxonomy" id="215200"/>
    <lineage>
        <taxon>Bacteria</taxon>
        <taxon>Bacillati</taxon>
        <taxon>Bacillota</taxon>
        <taxon>Clostridia</taxon>
        <taxon>Peptostreptococcales</taxon>
        <taxon>Peptostreptococcaceae</taxon>
        <taxon>Peptostreptococcus</taxon>
    </lineage>
</organism>
<evidence type="ECO:0000313" key="1">
    <source>
        <dbReference type="EMBL" id="SEN89484.1"/>
    </source>
</evidence>
<gene>
    <name evidence="1" type="ORF">SAMN05216454_12513</name>
</gene>
<dbReference type="NCBIfam" id="TIGR03548">
    <property type="entry name" value="mutarot_permut"/>
    <property type="match status" value="1"/>
</dbReference>
<accession>A0A1H8K988</accession>
<protein>
    <submittedName>
        <fullName evidence="1">Cyclically-permuted mutarotase family protein</fullName>
    </submittedName>
</protein>
<dbReference type="AlphaFoldDB" id="A0A1H8K988"/>
<keyword evidence="2" id="KW-1185">Reference proteome</keyword>
<dbReference type="RefSeq" id="WP_091976108.1">
    <property type="nucleotide sequence ID" value="NZ_FODF01000025.1"/>
</dbReference>
<dbReference type="PANTHER" id="PTHR46375:SF3">
    <property type="entry name" value="KELCH REPEAT AND BTB DOMAIN-CONTAINING PROTEIN 13"/>
    <property type="match status" value="1"/>
</dbReference>
<dbReference type="OrthoDB" id="198899at2"/>
<dbReference type="Gene3D" id="2.120.10.80">
    <property type="entry name" value="Kelch-type beta propeller"/>
    <property type="match status" value="1"/>
</dbReference>
<name>A0A1H8K988_9FIRM</name>
<evidence type="ECO:0000313" key="2">
    <source>
        <dbReference type="Proteomes" id="UP000199512"/>
    </source>
</evidence>
<dbReference type="STRING" id="215200.SAMN05216454_12513"/>
<dbReference type="InterPro" id="IPR015915">
    <property type="entry name" value="Kelch-typ_b-propeller"/>
</dbReference>